<reference evidence="2" key="1">
    <citation type="submission" date="2022-11" db="UniProtKB">
        <authorList>
            <consortium name="WormBaseParasite"/>
        </authorList>
    </citation>
    <scope>IDENTIFICATION</scope>
</reference>
<dbReference type="Proteomes" id="UP000887576">
    <property type="component" value="Unplaced"/>
</dbReference>
<protein>
    <submittedName>
        <fullName evidence="2">SAM domain-containing protein</fullName>
    </submittedName>
</protein>
<dbReference type="WBParaSite" id="JU765_v2.g15188.t2">
    <property type="protein sequence ID" value="JU765_v2.g15188.t2"/>
    <property type="gene ID" value="JU765_v2.g15188"/>
</dbReference>
<sequence>MAAAFKNHPVIASCLVSRGARVDYVMPQFSLDIMSCVVMCSSATMFSTLLDLGAKPEAIRNYKNTNIDDLVNICGRVDIWRVLQDHKRQLQRQYSSTVDIRKFIQEGRVVETIDLLDHPEKWTALDDGQTPLMFAVIFGQVEIVRAIIENSKTNSTADLDAQESKLGLTALMIAVILKDNEMVINLLHAGAKVSIKCRKKWTALDFAYAAGIDAKVIGLLHKKLANLPLMSKKVELAPISSSIPRSGKLAMFGFKFLQKFGIAESEAVAEYPPRDEFLSGIEVGNIDFAHISDRFRTAEDILRGSGSKPINCSSSSFDDYMVMICNQAKMWVKNGLLLKPLAIGIPFNGDFDSLVGNMKWEKTAENSEFDGNYSAAEKRCAQMTNPKQNSKSSSNSFSSIYSDSNASYLKKSGTSQKFFRKPSQLSYSANVIGHSNYQPPSSPSAHSLVESRKGSYLLNPASYSHLRSSSYQATSPKDTIQSEKYQYLKESASPRISPQRLHKITDPNGDFLYQRLKSIGLQHYCKAFKEQEVDFQTFLRCDQNDIRQIIENCENYEESDVFSIMKLISDLRQVYFSPKNTPSEK</sequence>
<evidence type="ECO:0000313" key="2">
    <source>
        <dbReference type="WBParaSite" id="JU765_v2.g15188.t2"/>
    </source>
</evidence>
<accession>A0AC34QCW5</accession>
<name>A0AC34QCW5_9BILA</name>
<proteinExistence type="predicted"/>
<organism evidence="1 2">
    <name type="scientific">Panagrolaimus sp. JU765</name>
    <dbReference type="NCBI Taxonomy" id="591449"/>
    <lineage>
        <taxon>Eukaryota</taxon>
        <taxon>Metazoa</taxon>
        <taxon>Ecdysozoa</taxon>
        <taxon>Nematoda</taxon>
        <taxon>Chromadorea</taxon>
        <taxon>Rhabditida</taxon>
        <taxon>Tylenchina</taxon>
        <taxon>Panagrolaimomorpha</taxon>
        <taxon>Panagrolaimoidea</taxon>
        <taxon>Panagrolaimidae</taxon>
        <taxon>Panagrolaimus</taxon>
    </lineage>
</organism>
<evidence type="ECO:0000313" key="1">
    <source>
        <dbReference type="Proteomes" id="UP000887576"/>
    </source>
</evidence>